<dbReference type="PANTHER" id="PTHR44267:SF1">
    <property type="entry name" value="WD REPEAT-CONTAINING PROTEIN 43"/>
    <property type="match status" value="1"/>
</dbReference>
<feature type="compositionally biased region" description="Basic and acidic residues" evidence="4">
    <location>
        <begin position="69"/>
        <end position="85"/>
    </location>
</feature>
<dbReference type="PANTHER" id="PTHR44267">
    <property type="entry name" value="WD REPEAT-CONTAINING PROTEIN 43"/>
    <property type="match status" value="1"/>
</dbReference>
<feature type="compositionally biased region" description="Acidic residues" evidence="4">
    <location>
        <begin position="363"/>
        <end position="375"/>
    </location>
</feature>
<evidence type="ECO:0000256" key="2">
    <source>
        <dbReference type="ARBA" id="ARBA00023242"/>
    </source>
</evidence>
<dbReference type="InterPro" id="IPR052414">
    <property type="entry name" value="U3_snoRNA-assoc_WDR"/>
</dbReference>
<protein>
    <submittedName>
        <fullName evidence="6">Small subunit (SSU) processome component</fullName>
    </submittedName>
</protein>
<proteinExistence type="inferred from homology"/>
<evidence type="ECO:0000259" key="5">
    <source>
        <dbReference type="Pfam" id="PF04003"/>
    </source>
</evidence>
<accession>A0AAJ0LV70</accession>
<gene>
    <name evidence="6" type="primary">UTP5</name>
    <name evidence="6" type="ORF">LTR09_002884</name>
</gene>
<dbReference type="GO" id="GO:0000462">
    <property type="term" value="P:maturation of SSU-rRNA from tricistronic rRNA transcript (SSU-rRNA, 5.8S rRNA, LSU-rRNA)"/>
    <property type="evidence" value="ECO:0007669"/>
    <property type="project" value="TreeGrafter"/>
</dbReference>
<dbReference type="Pfam" id="PF04003">
    <property type="entry name" value="Utp12"/>
    <property type="match status" value="1"/>
</dbReference>
<comment type="subcellular location">
    <subcellularLocation>
        <location evidence="1">Nucleus</location>
    </subcellularLocation>
</comment>
<dbReference type="Proteomes" id="UP001271007">
    <property type="component" value="Unassembled WGS sequence"/>
</dbReference>
<dbReference type="EMBL" id="JAWDJX010000006">
    <property type="protein sequence ID" value="KAK3056377.1"/>
    <property type="molecule type" value="Genomic_DNA"/>
</dbReference>
<comment type="caution">
    <text evidence="6">The sequence shown here is derived from an EMBL/GenBank/DDBJ whole genome shotgun (WGS) entry which is preliminary data.</text>
</comment>
<sequence length="491" mass="52958">MSTAKRSRHRQSDAKAASSPPASKRIKTTKTSHVPARHGLDFLVDDDARHGRQLEAKLTNGVSKTAANRVDESHAAVAPDGRDEDQVGASQQNAIELSSVADSSSDISIDGDELAAGGGQANGVLEEPMMNGHTSGYHENGDEAEEAVAGAEDVDMADDADEVNGELEEPSFGELLQARHPDPIDVQIAFPNPLADRHALVSTSGDRALSAPSGTTLRTVLTQALKTNDSELLERCFQTTNLNDIRATIERLQSQHVASLLQRLAERIHKRPGRTGNLITWVQWSLVAHGAYLASQPEVMKKLRSLHQVLRERANGLQPLLRLKGKLDMLQAQLELRQRMQAASRAVSVGDDEDDEGVIYVEGQDEDYTDGEGATEEGHTDTQLLDGFKSKPKGQTATPRSDFADSSDDSESDEDMPNGVAQEVDDESSEDEDAEEGMFDVEAEETSDENSEADENGADSGAESEDESISSDAGSDTGVQQPKPSTLNRKR</sequence>
<feature type="compositionally biased region" description="Polar residues" evidence="4">
    <location>
        <begin position="477"/>
        <end position="491"/>
    </location>
</feature>
<feature type="compositionally biased region" description="Low complexity" evidence="4">
    <location>
        <begin position="14"/>
        <end position="23"/>
    </location>
</feature>
<organism evidence="6 7">
    <name type="scientific">Extremus antarcticus</name>
    <dbReference type="NCBI Taxonomy" id="702011"/>
    <lineage>
        <taxon>Eukaryota</taxon>
        <taxon>Fungi</taxon>
        <taxon>Dikarya</taxon>
        <taxon>Ascomycota</taxon>
        <taxon>Pezizomycotina</taxon>
        <taxon>Dothideomycetes</taxon>
        <taxon>Dothideomycetidae</taxon>
        <taxon>Mycosphaerellales</taxon>
        <taxon>Extremaceae</taxon>
        <taxon>Extremus</taxon>
    </lineage>
</organism>
<keyword evidence="2" id="KW-0539">Nucleus</keyword>
<evidence type="ECO:0000256" key="4">
    <source>
        <dbReference type="SAM" id="MobiDB-lite"/>
    </source>
</evidence>
<evidence type="ECO:0000313" key="7">
    <source>
        <dbReference type="Proteomes" id="UP001271007"/>
    </source>
</evidence>
<evidence type="ECO:0000256" key="1">
    <source>
        <dbReference type="ARBA" id="ARBA00004123"/>
    </source>
</evidence>
<feature type="compositionally biased region" description="Acidic residues" evidence="4">
    <location>
        <begin position="423"/>
        <end position="469"/>
    </location>
</feature>
<evidence type="ECO:0000313" key="6">
    <source>
        <dbReference type="EMBL" id="KAK3056377.1"/>
    </source>
</evidence>
<comment type="similarity">
    <text evidence="3">Belongs to the UTP5 family.</text>
</comment>
<dbReference type="InterPro" id="IPR007148">
    <property type="entry name" value="SSU_processome_Utp12"/>
</dbReference>
<feature type="region of interest" description="Disordered" evidence="4">
    <location>
        <begin position="1"/>
        <end position="39"/>
    </location>
</feature>
<feature type="compositionally biased region" description="Acidic residues" evidence="4">
    <location>
        <begin position="405"/>
        <end position="416"/>
    </location>
</feature>
<dbReference type="AlphaFoldDB" id="A0AAJ0LV70"/>
<feature type="region of interest" description="Disordered" evidence="4">
    <location>
        <begin position="363"/>
        <end position="491"/>
    </location>
</feature>
<evidence type="ECO:0000256" key="3">
    <source>
        <dbReference type="ARBA" id="ARBA00038335"/>
    </source>
</evidence>
<feature type="region of interest" description="Disordered" evidence="4">
    <location>
        <begin position="56"/>
        <end position="86"/>
    </location>
</feature>
<feature type="domain" description="Small-subunit processome Utp12" evidence="5">
    <location>
        <begin position="228"/>
        <end position="331"/>
    </location>
</feature>
<dbReference type="GO" id="GO:0005730">
    <property type="term" value="C:nucleolus"/>
    <property type="evidence" value="ECO:0007669"/>
    <property type="project" value="TreeGrafter"/>
</dbReference>
<keyword evidence="7" id="KW-1185">Reference proteome</keyword>
<name>A0AAJ0LV70_9PEZI</name>
<reference evidence="6" key="1">
    <citation type="submission" date="2023-04" db="EMBL/GenBank/DDBJ databases">
        <title>Black Yeasts Isolated from many extreme environments.</title>
        <authorList>
            <person name="Coleine C."/>
            <person name="Stajich J.E."/>
            <person name="Selbmann L."/>
        </authorList>
    </citation>
    <scope>NUCLEOTIDE SEQUENCE</scope>
    <source>
        <strain evidence="6">CCFEE 5312</strain>
    </source>
</reference>